<dbReference type="Pfam" id="PF22671">
    <property type="entry name" value="Gp18_domIII_N"/>
    <property type="match status" value="1"/>
</dbReference>
<dbReference type="AlphaFoldDB" id="Q31HT2"/>
<dbReference type="InterPro" id="IPR054564">
    <property type="entry name" value="Gp18_domIII_N"/>
</dbReference>
<feature type="domain" description="Tail sheath protein subtilisin-like" evidence="2">
    <location>
        <begin position="109"/>
        <end position="275"/>
    </location>
</feature>
<feature type="domain" description="Tail sheath protein Gp18-like" evidence="4">
    <location>
        <begin position="28"/>
        <end position="87"/>
    </location>
</feature>
<dbReference type="PANTHER" id="PTHR35861:SF1">
    <property type="entry name" value="PHAGE TAIL SHEATH PROTEIN"/>
    <property type="match status" value="1"/>
</dbReference>
<sequence length="391" mass="41602">MAETYVHGVRVVESSDGTRPIQTVASAVIGIVGTAPDALDTDFPLNTPTIIAGSRVKAALLGSTGTLPQALDAILDQGGAVVVVVRVTDDVDPAVTQANVIGSVDATTGAYTGMQAWLGAQSVVGFEPRILIAPGFSNVQAVATEMIAIADRMRAFAYLDGPNTNDADAQAYVQNFGAKRAMVIDPWVTAFDTISASNVTRPGSSVAAGLRAKLDYEKGFWWSLSNQTVNGIIGTTRPVDFKMGDPTSRANLLNQNSVTTIIRDGGWRMWGSRTTDVTDTKNLFEPVVRVGDLIADSIQEGMKWAVDRPINATFLDDVVKSVNNYIRHLVKEGALIGGECWVDTELSTADQLTLGKVAFKYDYTAPAPAEQIGLTAVQVSDYYNAILPKAA</sequence>
<dbReference type="KEGG" id="tcx:Tcr_0695"/>
<protein>
    <submittedName>
        <fullName evidence="5">Phage tail sheath protein</fullName>
    </submittedName>
</protein>
<gene>
    <name evidence="5" type="ordered locus">Tcr_0695</name>
</gene>
<evidence type="ECO:0000259" key="2">
    <source>
        <dbReference type="Pfam" id="PF04984"/>
    </source>
</evidence>
<name>Q31HT2_HYDCU</name>
<reference evidence="5" key="1">
    <citation type="submission" date="2006-07" db="EMBL/GenBank/DDBJ databases">
        <title>Complete sequence of Thiomicrospira crunogena XCL-2.</title>
        <authorList>
            <consortium name="US DOE Joint Genome Institute"/>
            <person name="Copeland A."/>
            <person name="Lucas S."/>
            <person name="Lapidus A."/>
            <person name="Barry K."/>
            <person name="Detter J.C."/>
            <person name="Glavina del Rio T."/>
            <person name="Hammon N."/>
            <person name="Israni S."/>
            <person name="Dalin E."/>
            <person name="Tice H."/>
            <person name="Pitluck S."/>
            <person name="Chain P."/>
            <person name="Malfatti S."/>
            <person name="Shin M."/>
            <person name="Vergez L."/>
            <person name="Schmutz J."/>
            <person name="Larimer F."/>
            <person name="Land M."/>
            <person name="Hauser L."/>
            <person name="Kyrpides N."/>
            <person name="Lykidis A."/>
            <person name="Scott K.M."/>
            <person name="Sievert S."/>
            <person name="Kerfeld C."/>
            <person name="Freyermuth S."/>
            <person name="Dobrinski K."/>
            <person name="Boller A."/>
            <person name="Fitzpatrick K."/>
            <person name="Thoma P."/>
            <person name="Moore J."/>
            <person name="Richardson P."/>
        </authorList>
    </citation>
    <scope>NUCLEOTIDE SEQUENCE</scope>
    <source>
        <strain evidence="5">XCL-2</strain>
    </source>
</reference>
<dbReference type="Gene3D" id="3.40.50.11780">
    <property type="match status" value="1"/>
</dbReference>
<organism evidence="5">
    <name type="scientific">Hydrogenovibrio crunogenus (strain DSM 25203 / XCL-2)</name>
    <name type="common">Thiomicrospira crunogena</name>
    <dbReference type="NCBI Taxonomy" id="317025"/>
    <lineage>
        <taxon>Bacteria</taxon>
        <taxon>Pseudomonadati</taxon>
        <taxon>Pseudomonadota</taxon>
        <taxon>Gammaproteobacteria</taxon>
        <taxon>Thiotrichales</taxon>
        <taxon>Piscirickettsiaceae</taxon>
        <taxon>Hydrogenovibrio</taxon>
    </lineage>
</organism>
<dbReference type="EMBL" id="CP000109">
    <property type="protein sequence ID" value="ABB41291.1"/>
    <property type="molecule type" value="Genomic_DNA"/>
</dbReference>
<dbReference type="PANTHER" id="PTHR35861">
    <property type="match status" value="1"/>
</dbReference>
<evidence type="ECO:0000256" key="1">
    <source>
        <dbReference type="ARBA" id="ARBA00008005"/>
    </source>
</evidence>
<dbReference type="Pfam" id="PF04984">
    <property type="entry name" value="Phage_sheath_1"/>
    <property type="match status" value="1"/>
</dbReference>
<dbReference type="eggNOG" id="COG3497">
    <property type="taxonomic scope" value="Bacteria"/>
</dbReference>
<proteinExistence type="inferred from homology"/>
<dbReference type="OrthoDB" id="9767864at2"/>
<dbReference type="Pfam" id="PF17482">
    <property type="entry name" value="Phage_sheath_1C"/>
    <property type="match status" value="1"/>
</dbReference>
<feature type="domain" description="Tail sheath protein C-terminal" evidence="3">
    <location>
        <begin position="279"/>
        <end position="376"/>
    </location>
</feature>
<comment type="similarity">
    <text evidence="1">Belongs to the myoviridae tail sheath protein family.</text>
</comment>
<evidence type="ECO:0000259" key="4">
    <source>
        <dbReference type="Pfam" id="PF22671"/>
    </source>
</evidence>
<evidence type="ECO:0000259" key="3">
    <source>
        <dbReference type="Pfam" id="PF17482"/>
    </source>
</evidence>
<evidence type="ECO:0000313" key="5">
    <source>
        <dbReference type="EMBL" id="ABB41291.1"/>
    </source>
</evidence>
<dbReference type="HOGENOM" id="CLU_037707_3_0_6"/>
<dbReference type="STRING" id="317025.Tcr_0695"/>
<dbReference type="InterPro" id="IPR020287">
    <property type="entry name" value="Tail_sheath_C"/>
</dbReference>
<dbReference type="InterPro" id="IPR035089">
    <property type="entry name" value="Phage_sheath_subtilisin"/>
</dbReference>
<dbReference type="InterPro" id="IPR052042">
    <property type="entry name" value="Tail_sheath_structural"/>
</dbReference>
<accession>Q31HT2</accession>